<dbReference type="Pfam" id="PF00443">
    <property type="entry name" value="UCH"/>
    <property type="match status" value="1"/>
</dbReference>
<keyword evidence="4" id="KW-1185">Reference proteome</keyword>
<dbReference type="InterPro" id="IPR050164">
    <property type="entry name" value="Peptidase_C19"/>
</dbReference>
<evidence type="ECO:0000259" key="2">
    <source>
        <dbReference type="PROSITE" id="PS50235"/>
    </source>
</evidence>
<dbReference type="CDD" id="cd02661">
    <property type="entry name" value="Peptidase_C19E"/>
    <property type="match status" value="1"/>
</dbReference>
<name>A0AAU9RFN3_THLAR</name>
<protein>
    <recommendedName>
        <fullName evidence="2">USP domain-containing protein</fullName>
    </recommendedName>
</protein>
<dbReference type="SUPFAM" id="SSF54001">
    <property type="entry name" value="Cysteine proteinases"/>
    <property type="match status" value="1"/>
</dbReference>
<dbReference type="GO" id="GO:0016579">
    <property type="term" value="P:protein deubiquitination"/>
    <property type="evidence" value="ECO:0007669"/>
    <property type="project" value="InterPro"/>
</dbReference>
<feature type="compositionally biased region" description="Basic and acidic residues" evidence="1">
    <location>
        <begin position="777"/>
        <end position="786"/>
    </location>
</feature>
<feature type="compositionally biased region" description="Polar residues" evidence="1">
    <location>
        <begin position="247"/>
        <end position="265"/>
    </location>
</feature>
<evidence type="ECO:0000256" key="1">
    <source>
        <dbReference type="SAM" id="MobiDB-lite"/>
    </source>
</evidence>
<dbReference type="InterPro" id="IPR038765">
    <property type="entry name" value="Papain-like_cys_pep_sf"/>
</dbReference>
<dbReference type="GO" id="GO:0005829">
    <property type="term" value="C:cytosol"/>
    <property type="evidence" value="ECO:0007669"/>
    <property type="project" value="TreeGrafter"/>
</dbReference>
<dbReference type="EMBL" id="OU466857">
    <property type="protein sequence ID" value="CAH2037235.1"/>
    <property type="molecule type" value="Genomic_DNA"/>
</dbReference>
<dbReference type="AlphaFoldDB" id="A0AAU9RFN3"/>
<feature type="region of interest" description="Disordered" evidence="1">
    <location>
        <begin position="761"/>
        <end position="807"/>
    </location>
</feature>
<dbReference type="PROSITE" id="PS50235">
    <property type="entry name" value="USP_3"/>
    <property type="match status" value="1"/>
</dbReference>
<dbReference type="PANTHER" id="PTHR24006">
    <property type="entry name" value="UBIQUITIN CARBOXYL-TERMINAL HYDROLASE"/>
    <property type="match status" value="1"/>
</dbReference>
<dbReference type="PANTHER" id="PTHR24006:SF685">
    <property type="entry name" value="UBIQUITIN CARBOXYL-TERMINAL HYDROLASE 15"/>
    <property type="match status" value="1"/>
</dbReference>
<dbReference type="InterPro" id="IPR001394">
    <property type="entry name" value="Peptidase_C19_UCH"/>
</dbReference>
<dbReference type="Proteomes" id="UP000836841">
    <property type="component" value="Chromosome 1"/>
</dbReference>
<dbReference type="Gene3D" id="3.90.70.10">
    <property type="entry name" value="Cysteine proteinases"/>
    <property type="match status" value="1"/>
</dbReference>
<sequence>MKRHPEGRRETEYAKSVKTKSINYTGRGERKCVRKRERDKETKEEERQKIRVKLGFSFVCSHLLYKDLSDSSRTTDTNFCFESAILKTWVLQRDALYYFGIYKGFLKKQSGSIESDGLSEKYCENKGISLVIHASLANHFITVLSICRAKTFTPGSGAVRAEFMSGVSGTVSEQRSGPVAATGGVPVVVPFSNNEVYVCASSGKCQIIHWRLAHKDECVPLEACSPSSERVSFENDSALHDHGMDSTIYSNNTKQTAKGKTSKSSVEFDITPQVNTQGRKCVPKPNSSRSNRESAVGEAACAGGDNKKGHTKHKSRSNSGAVETNSRRHSVDNSCMQMNGPTFVSGTQEGFKHENNLGARSSFGCPNAQFPITGTRTGTLPKSGEQSCTETSKKGQVAPVSMSHVYIYNPETVRSKDTCIAEESNVISSTMGLMKMMGLGNSTKHDDRHKNLKMLFPYEEFVKFFQCEVFDLSPRGLINCGNSKIEGSGKVWCLMCELEQHVMMLREPGGPLSASRILSHMRSINCQIGDGSQEDAHEFLRLLVASMQSICLERLGGETKVDPRLQETTLVQHMFGGRLRSKVKCLRCDHESERYENIMDLTLEIYGWVESLQDALTQFTRPEDLDGENMYRCSRCAGYVRARKELSIHEAPNILTIVLKRFQEGRYGKINKCISFPEMLDMIPFMTRTGDVPPLYMLYAVIVHLDTLNASFSGHYISYVKDMRGNWFRIDDSEIHQVPMTQVMSEGAYMLFYMRSYPRPQRGEHNGKAAQFRHPQPRNEMKEQRKPINRFKPRAEHGKAESSSSEWSLFTSSDEASFTTESTRDSFSTIDYTDVCHVADNSSPFSIFNNLYHNVEPSPHNTVACRMFSGTKPRTMYFVEEEANHNSTVVMDSAPSSHDYYQQSMYVNYETNPGFNDQDRTYSYEHNW</sequence>
<feature type="compositionally biased region" description="Polar residues" evidence="1">
    <location>
        <begin position="374"/>
        <end position="390"/>
    </location>
</feature>
<feature type="region of interest" description="Disordered" evidence="1">
    <location>
        <begin position="242"/>
        <end position="339"/>
    </location>
</feature>
<proteinExistence type="predicted"/>
<gene>
    <name evidence="3" type="ORF">TAV2_LOCUS2573</name>
</gene>
<accession>A0AAU9RFN3</accession>
<evidence type="ECO:0000313" key="3">
    <source>
        <dbReference type="EMBL" id="CAH2037235.1"/>
    </source>
</evidence>
<feature type="domain" description="USP" evidence="2">
    <location>
        <begin position="437"/>
        <end position="756"/>
    </location>
</feature>
<evidence type="ECO:0000313" key="4">
    <source>
        <dbReference type="Proteomes" id="UP000836841"/>
    </source>
</evidence>
<dbReference type="GO" id="GO:0005634">
    <property type="term" value="C:nucleus"/>
    <property type="evidence" value="ECO:0007669"/>
    <property type="project" value="TreeGrafter"/>
</dbReference>
<dbReference type="InterPro" id="IPR028889">
    <property type="entry name" value="USP"/>
</dbReference>
<reference evidence="3 4" key="1">
    <citation type="submission" date="2022-03" db="EMBL/GenBank/DDBJ databases">
        <authorList>
            <person name="Nunn A."/>
            <person name="Chopra R."/>
            <person name="Nunn A."/>
            <person name="Contreras Garrido A."/>
        </authorList>
    </citation>
    <scope>NUCLEOTIDE SEQUENCE [LARGE SCALE GENOMIC DNA]</scope>
</reference>
<organism evidence="3 4">
    <name type="scientific">Thlaspi arvense</name>
    <name type="common">Field penny-cress</name>
    <dbReference type="NCBI Taxonomy" id="13288"/>
    <lineage>
        <taxon>Eukaryota</taxon>
        <taxon>Viridiplantae</taxon>
        <taxon>Streptophyta</taxon>
        <taxon>Embryophyta</taxon>
        <taxon>Tracheophyta</taxon>
        <taxon>Spermatophyta</taxon>
        <taxon>Magnoliopsida</taxon>
        <taxon>eudicotyledons</taxon>
        <taxon>Gunneridae</taxon>
        <taxon>Pentapetalae</taxon>
        <taxon>rosids</taxon>
        <taxon>malvids</taxon>
        <taxon>Brassicales</taxon>
        <taxon>Brassicaceae</taxon>
        <taxon>Thlaspideae</taxon>
        <taxon>Thlaspi</taxon>
    </lineage>
</organism>
<feature type="region of interest" description="Disordered" evidence="1">
    <location>
        <begin position="374"/>
        <end position="394"/>
    </location>
</feature>
<dbReference type="GO" id="GO:0004843">
    <property type="term" value="F:cysteine-type deubiquitinase activity"/>
    <property type="evidence" value="ECO:0007669"/>
    <property type="project" value="InterPro"/>
</dbReference>